<evidence type="ECO:0000313" key="10">
    <source>
        <dbReference type="Proteomes" id="UP001458880"/>
    </source>
</evidence>
<keyword evidence="10" id="KW-1185">Reference proteome</keyword>
<keyword evidence="2" id="KW-0809">Transit peptide</keyword>
<dbReference type="GO" id="GO:0003735">
    <property type="term" value="F:structural constituent of ribosome"/>
    <property type="evidence" value="ECO:0007669"/>
    <property type="project" value="InterPro"/>
</dbReference>
<gene>
    <name evidence="9" type="ORF">QE152_g22349</name>
</gene>
<dbReference type="GO" id="GO:0005840">
    <property type="term" value="C:ribosome"/>
    <property type="evidence" value="ECO:0007669"/>
    <property type="project" value="UniProtKB-KW"/>
</dbReference>
<keyword evidence="3 9" id="KW-0689">Ribosomal protein</keyword>
<comment type="similarity">
    <text evidence="6">Belongs to the mitochondrion-specific ribosomal protein mL37 family.</text>
</comment>
<dbReference type="InterPro" id="IPR052482">
    <property type="entry name" value="mtLSU_mL37"/>
</dbReference>
<evidence type="ECO:0000313" key="9">
    <source>
        <dbReference type="EMBL" id="KAK9720010.1"/>
    </source>
</evidence>
<keyword evidence="5" id="KW-0687">Ribonucleoprotein</keyword>
<evidence type="ECO:0000256" key="1">
    <source>
        <dbReference type="ARBA" id="ARBA00004173"/>
    </source>
</evidence>
<evidence type="ECO:0000256" key="3">
    <source>
        <dbReference type="ARBA" id="ARBA00022980"/>
    </source>
</evidence>
<name>A0AAW1KKP9_POPJA</name>
<dbReference type="Pfam" id="PF07147">
    <property type="entry name" value="PDCD9"/>
    <property type="match status" value="1"/>
</dbReference>
<evidence type="ECO:0000256" key="5">
    <source>
        <dbReference type="ARBA" id="ARBA00023274"/>
    </source>
</evidence>
<dbReference type="PANTHER" id="PTHR15889:SF2">
    <property type="entry name" value="LARGE RIBOSOMAL SUBUNIT PROTEIN ML37"/>
    <property type="match status" value="1"/>
</dbReference>
<evidence type="ECO:0000256" key="6">
    <source>
        <dbReference type="ARBA" id="ARBA00037985"/>
    </source>
</evidence>
<dbReference type="AlphaFoldDB" id="A0AAW1KKP9"/>
<evidence type="ECO:0000256" key="8">
    <source>
        <dbReference type="ARBA" id="ARBA00041617"/>
    </source>
</evidence>
<comment type="caution">
    <text evidence="9">The sequence shown here is derived from an EMBL/GenBank/DDBJ whole genome shotgun (WGS) entry which is preliminary data.</text>
</comment>
<accession>A0AAW1KKP9</accession>
<dbReference type="EMBL" id="JASPKY010000214">
    <property type="protein sequence ID" value="KAK9720010.1"/>
    <property type="molecule type" value="Genomic_DNA"/>
</dbReference>
<protein>
    <recommendedName>
        <fullName evidence="7">Large ribosomal subunit protein mL37</fullName>
    </recommendedName>
    <alternativeName>
        <fullName evidence="8">39S ribosomal protein L37, mitochondrial</fullName>
    </alternativeName>
</protein>
<dbReference type="GO" id="GO:0006412">
    <property type="term" value="P:translation"/>
    <property type="evidence" value="ECO:0007669"/>
    <property type="project" value="InterPro"/>
</dbReference>
<sequence length="386" mass="44807">MKLTHTLLRQHIGRHFKRHWWVQSKLTIRSSGLEEELKKRNIPIYKAENILKKETPTENIEIVGLKPQPVKRDRTHPNWNNRICYMLRDDNVLLEGLNQAKIITNTVEVKEGLPESIDLDQSIKGINRRVKEIILSSHLFDAQQEKLPKIKDPLRPAFNFPRTYGITQQRKYTLLISKLLQLIEVLVEPDVDLILFELSGDTLLTSSHPLKEIHGDDTTSIALPDIQPMKETISLKREHIYRLQNCYPIDLSIPKCHPHTLFVHYNPNEVKNIHEEEVTENQIYGRSLLKSFTAAASYAKQLHGENIKDLPKPVTLQCVHTDGRLFHFAILQLNTLDLTNTGMKNIWYQTERLPLFDSCSYIKGKPVLEGYNNQVIKHLLAFYNNI</sequence>
<dbReference type="PANTHER" id="PTHR15889">
    <property type="entry name" value="MITOCHONDRIAL RIBOSOMAL PROTEIN L37"/>
    <property type="match status" value="1"/>
</dbReference>
<evidence type="ECO:0000256" key="2">
    <source>
        <dbReference type="ARBA" id="ARBA00022946"/>
    </source>
</evidence>
<dbReference type="Proteomes" id="UP001458880">
    <property type="component" value="Unassembled WGS sequence"/>
</dbReference>
<organism evidence="9 10">
    <name type="scientific">Popillia japonica</name>
    <name type="common">Japanese beetle</name>
    <dbReference type="NCBI Taxonomy" id="7064"/>
    <lineage>
        <taxon>Eukaryota</taxon>
        <taxon>Metazoa</taxon>
        <taxon>Ecdysozoa</taxon>
        <taxon>Arthropoda</taxon>
        <taxon>Hexapoda</taxon>
        <taxon>Insecta</taxon>
        <taxon>Pterygota</taxon>
        <taxon>Neoptera</taxon>
        <taxon>Endopterygota</taxon>
        <taxon>Coleoptera</taxon>
        <taxon>Polyphaga</taxon>
        <taxon>Scarabaeiformia</taxon>
        <taxon>Scarabaeidae</taxon>
        <taxon>Rutelinae</taxon>
        <taxon>Popillia</taxon>
    </lineage>
</organism>
<dbReference type="GO" id="GO:1990904">
    <property type="term" value="C:ribonucleoprotein complex"/>
    <property type="evidence" value="ECO:0007669"/>
    <property type="project" value="UniProtKB-KW"/>
</dbReference>
<evidence type="ECO:0000256" key="4">
    <source>
        <dbReference type="ARBA" id="ARBA00023128"/>
    </source>
</evidence>
<comment type="subcellular location">
    <subcellularLocation>
        <location evidence="1">Mitochondrion</location>
    </subcellularLocation>
</comment>
<dbReference type="InterPro" id="IPR010793">
    <property type="entry name" value="Ribosomal_mL37/mL65"/>
</dbReference>
<dbReference type="GO" id="GO:0005739">
    <property type="term" value="C:mitochondrion"/>
    <property type="evidence" value="ECO:0007669"/>
    <property type="project" value="UniProtKB-SubCell"/>
</dbReference>
<reference evidence="9 10" key="1">
    <citation type="journal article" date="2024" name="BMC Genomics">
        <title>De novo assembly and annotation of Popillia japonica's genome with initial clues to its potential as an invasive pest.</title>
        <authorList>
            <person name="Cucini C."/>
            <person name="Boschi S."/>
            <person name="Funari R."/>
            <person name="Cardaioli E."/>
            <person name="Iannotti N."/>
            <person name="Marturano G."/>
            <person name="Paoli F."/>
            <person name="Bruttini M."/>
            <person name="Carapelli A."/>
            <person name="Frati F."/>
            <person name="Nardi F."/>
        </authorList>
    </citation>
    <scope>NUCLEOTIDE SEQUENCE [LARGE SCALE GENOMIC DNA]</scope>
    <source>
        <strain evidence="9">DMR45628</strain>
    </source>
</reference>
<proteinExistence type="inferred from homology"/>
<evidence type="ECO:0000256" key="7">
    <source>
        <dbReference type="ARBA" id="ARBA00039442"/>
    </source>
</evidence>
<keyword evidence="4" id="KW-0496">Mitochondrion</keyword>